<dbReference type="STRING" id="1121130.GCA_000519105_03587"/>
<evidence type="ECO:0000313" key="15">
    <source>
        <dbReference type="EMBL" id="RGV33851.1"/>
    </source>
</evidence>
<dbReference type="InterPro" id="IPR023997">
    <property type="entry name" value="TonB-dep_OMP_SusC/RagA_CS"/>
</dbReference>
<evidence type="ECO:0000256" key="11">
    <source>
        <dbReference type="RuleBase" id="RU003357"/>
    </source>
</evidence>
<dbReference type="Pfam" id="PF07715">
    <property type="entry name" value="Plug"/>
    <property type="match status" value="1"/>
</dbReference>
<protein>
    <submittedName>
        <fullName evidence="15">SusC/RagA family TonB-linked outer membrane protein</fullName>
    </submittedName>
</protein>
<dbReference type="EMBL" id="QRZA01000010">
    <property type="protein sequence ID" value="RGV33851.1"/>
    <property type="molecule type" value="Genomic_DNA"/>
</dbReference>
<evidence type="ECO:0000256" key="5">
    <source>
        <dbReference type="ARBA" id="ARBA00022729"/>
    </source>
</evidence>
<proteinExistence type="inferred from homology"/>
<sequence length="1175" mass="133311">MAILLSKKRSIDRNVSRRIVKMFLIQFVFCLCFFTSIASGVTQNRVVNLDFENVELSKALKSLSEAANCKFVFNYDDLNNYKVSAKLENKSVEECLDILLARVPFKYSQEGELIVISYKSNDEKKIYKVRGVVKDETGMPLPGVAVIQKGTTLGAATDVDGRFEFQLTEKNVTLVFSFVGMKTKELLYDGSDKLLDVTMEEEVEMLGEVVATGYQTISRERSTGSVTILKAEDLRKVQGTSLVSKIEGLTPGLSTYGDKLEMRGTSSFAVSSTPLLVVDGIVMNQGLNSINPDDVETITVLKDAAATSLYGVRASNGVIVITTKKGKSDKVNFDLSAGFYINPLPKLSYMDYASTSDIIDFELEFLLNNDLYKQNPGDYFDDKNQTTSSKPYTRIERYYYELYKGNMTQVQVDEKINAMRKNDYRKEARKLMSETALTQNYNLSISKGGEKSNLYFSLRYEDNGKYLKSDVASQYSIYLKNELNLTDWFTLTYGANTYIAKMKESMSGISYLDVMPYEKVLTDEGNPVYQYGYNFYRSIEIDETEGLEFMGFNLNEERNNNMQKTNSLYVRLFADADFKLWKGLDLGVKFQYERKNINIKQFDEADSYKMRELVNRYTSGSVGNFVYNLPQGGHLSENNQNEEYFNFRAQLNYQTTMGEKHDLTVLAGAEIRQDEWNGTMSERYGYDDKKLTYKQVDWATLAQGVVGQLSSASLTFSERLQVTSTKHRYVSAYANAGYTYDSKYSLNASVRVEQADLFGTDPKYRYRPLWSVGAGWLMTRESFLNDIAWLDMLKLRVTYGITGNVDQSSSPYLLGAYITSPYTQNSLTSILTPPNPMLRWEKTSTLNIGTDFSLLGRLKGSLEFYRRYSSDLLANKTLDPSLGFESARVNNGAMRNTGLEISLSYDWLNNKEWALNTTLTAANNKNKIMKVGFTPSNALDMLRYPGSNYLKGDTYNSIYAYRYAGLTENGDPSVYDENGEIKANEPVRNINALVNVGQLTPKWNGALAVNLRWKTWEFFTKFVYYTGHSLRNDVTPLYSTYGSLQSTSTYGSINGAMHKDMVNRWTENNKDTDIPAMRSATSADSNRENLWRYADSHVLSASFIKCRNIGVSYSFPKNLLQKINLQNVVIRAQVDNPFYWAANDEGIDPESFNANEGMRTQFMMPTYSVGLNINF</sequence>
<keyword evidence="9 10" id="KW-0998">Cell outer membrane</keyword>
<dbReference type="SUPFAM" id="SSF49464">
    <property type="entry name" value="Carboxypeptidase regulatory domain-like"/>
    <property type="match status" value="1"/>
</dbReference>
<dbReference type="GO" id="GO:0015344">
    <property type="term" value="F:siderophore uptake transmembrane transporter activity"/>
    <property type="evidence" value="ECO:0007669"/>
    <property type="project" value="TreeGrafter"/>
</dbReference>
<dbReference type="InterPro" id="IPR023996">
    <property type="entry name" value="TonB-dep_OMP_SusC/RagA"/>
</dbReference>
<dbReference type="InterPro" id="IPR032508">
    <property type="entry name" value="FecR_C"/>
</dbReference>
<evidence type="ECO:0000256" key="3">
    <source>
        <dbReference type="ARBA" id="ARBA00022452"/>
    </source>
</evidence>
<feature type="domain" description="Protein FecR C-terminal" evidence="14">
    <location>
        <begin position="49"/>
        <end position="116"/>
    </location>
</feature>
<reference evidence="15 16" key="1">
    <citation type="submission" date="2018-08" db="EMBL/GenBank/DDBJ databases">
        <title>A genome reference for cultivated species of the human gut microbiota.</title>
        <authorList>
            <person name="Zou Y."/>
            <person name="Xue W."/>
            <person name="Luo G."/>
        </authorList>
    </citation>
    <scope>NUCLEOTIDE SEQUENCE [LARGE SCALE GENOMIC DNA]</scope>
    <source>
        <strain evidence="15 16">AF14-49</strain>
    </source>
</reference>
<dbReference type="Gene3D" id="2.40.170.20">
    <property type="entry name" value="TonB-dependent receptor, beta-barrel domain"/>
    <property type="match status" value="1"/>
</dbReference>
<keyword evidence="8" id="KW-0675">Receptor</keyword>
<dbReference type="Gene3D" id="2.170.130.10">
    <property type="entry name" value="TonB-dependent receptor, plug domain"/>
    <property type="match status" value="1"/>
</dbReference>
<dbReference type="InterPro" id="IPR039426">
    <property type="entry name" value="TonB-dep_rcpt-like"/>
</dbReference>
<comment type="caution">
    <text evidence="15">The sequence shown here is derived from an EMBL/GenBank/DDBJ whole genome shotgun (WGS) entry which is preliminary data.</text>
</comment>
<keyword evidence="7 10" id="KW-0472">Membrane</keyword>
<accession>A0A412X0L5</accession>
<evidence type="ECO:0000259" key="12">
    <source>
        <dbReference type="Pfam" id="PF00593"/>
    </source>
</evidence>
<dbReference type="PROSITE" id="PS52016">
    <property type="entry name" value="TONB_DEPENDENT_REC_3"/>
    <property type="match status" value="1"/>
</dbReference>
<evidence type="ECO:0000256" key="7">
    <source>
        <dbReference type="ARBA" id="ARBA00023136"/>
    </source>
</evidence>
<dbReference type="Pfam" id="PF13715">
    <property type="entry name" value="CarbopepD_reg_2"/>
    <property type="match status" value="1"/>
</dbReference>
<comment type="subcellular location">
    <subcellularLocation>
        <location evidence="1 10">Cell outer membrane</location>
        <topology evidence="1 10">Multi-pass membrane protein</topology>
    </subcellularLocation>
</comment>
<dbReference type="Pfam" id="PF00593">
    <property type="entry name" value="TonB_dep_Rec_b-barrel"/>
    <property type="match status" value="1"/>
</dbReference>
<dbReference type="PANTHER" id="PTHR30069">
    <property type="entry name" value="TONB-DEPENDENT OUTER MEMBRANE RECEPTOR"/>
    <property type="match status" value="1"/>
</dbReference>
<dbReference type="InterPro" id="IPR036942">
    <property type="entry name" value="Beta-barrel_TonB_sf"/>
</dbReference>
<dbReference type="Gene3D" id="3.55.50.30">
    <property type="match status" value="1"/>
</dbReference>
<evidence type="ECO:0000256" key="10">
    <source>
        <dbReference type="PROSITE-ProRule" id="PRU01360"/>
    </source>
</evidence>
<dbReference type="Pfam" id="PF16344">
    <property type="entry name" value="FecR_C"/>
    <property type="match status" value="1"/>
</dbReference>
<dbReference type="Proteomes" id="UP000283589">
    <property type="component" value="Unassembled WGS sequence"/>
</dbReference>
<dbReference type="Gene3D" id="2.60.40.1120">
    <property type="entry name" value="Carboxypeptidase-like, regulatory domain"/>
    <property type="match status" value="1"/>
</dbReference>
<dbReference type="GO" id="GO:0009279">
    <property type="term" value="C:cell outer membrane"/>
    <property type="evidence" value="ECO:0007669"/>
    <property type="project" value="UniProtKB-SubCell"/>
</dbReference>
<dbReference type="NCBIfam" id="TIGR04056">
    <property type="entry name" value="OMP_RagA_SusC"/>
    <property type="match status" value="1"/>
</dbReference>
<evidence type="ECO:0000259" key="13">
    <source>
        <dbReference type="Pfam" id="PF07715"/>
    </source>
</evidence>
<organism evidence="15 16">
    <name type="scientific">Butyricimonas virosa</name>
    <dbReference type="NCBI Taxonomy" id="544645"/>
    <lineage>
        <taxon>Bacteria</taxon>
        <taxon>Pseudomonadati</taxon>
        <taxon>Bacteroidota</taxon>
        <taxon>Bacteroidia</taxon>
        <taxon>Bacteroidales</taxon>
        <taxon>Odoribacteraceae</taxon>
        <taxon>Butyricimonas</taxon>
    </lineage>
</organism>
<evidence type="ECO:0000256" key="9">
    <source>
        <dbReference type="ARBA" id="ARBA00023237"/>
    </source>
</evidence>
<comment type="similarity">
    <text evidence="10 11">Belongs to the TonB-dependent receptor family.</text>
</comment>
<dbReference type="InterPro" id="IPR008969">
    <property type="entry name" value="CarboxyPept-like_regulatory"/>
</dbReference>
<name>A0A412X0L5_9BACT</name>
<dbReference type="SUPFAM" id="SSF56935">
    <property type="entry name" value="Porins"/>
    <property type="match status" value="1"/>
</dbReference>
<dbReference type="GO" id="GO:0044718">
    <property type="term" value="P:siderophore transmembrane transport"/>
    <property type="evidence" value="ECO:0007669"/>
    <property type="project" value="TreeGrafter"/>
</dbReference>
<gene>
    <name evidence="15" type="ORF">DWW18_09380</name>
</gene>
<evidence type="ECO:0000256" key="4">
    <source>
        <dbReference type="ARBA" id="ARBA00022692"/>
    </source>
</evidence>
<feature type="domain" description="TonB-dependent receptor plug" evidence="13">
    <location>
        <begin position="220"/>
        <end position="318"/>
    </location>
</feature>
<keyword evidence="2 10" id="KW-0813">Transport</keyword>
<keyword evidence="3 10" id="KW-1134">Transmembrane beta strand</keyword>
<dbReference type="InterPro" id="IPR000531">
    <property type="entry name" value="Beta-barrel_TonB"/>
</dbReference>
<dbReference type="InterPro" id="IPR037066">
    <property type="entry name" value="Plug_dom_sf"/>
</dbReference>
<keyword evidence="4 10" id="KW-0812">Transmembrane</keyword>
<evidence type="ECO:0000256" key="1">
    <source>
        <dbReference type="ARBA" id="ARBA00004571"/>
    </source>
</evidence>
<dbReference type="InterPro" id="IPR012910">
    <property type="entry name" value="Plug_dom"/>
</dbReference>
<dbReference type="AlphaFoldDB" id="A0A412X0L5"/>
<evidence type="ECO:0000256" key="8">
    <source>
        <dbReference type="ARBA" id="ARBA00023170"/>
    </source>
</evidence>
<feature type="domain" description="TonB-dependent receptor-like beta-barrel" evidence="12">
    <location>
        <begin position="569"/>
        <end position="1039"/>
    </location>
</feature>
<dbReference type="PANTHER" id="PTHR30069:SF29">
    <property type="entry name" value="HEMOGLOBIN AND HEMOGLOBIN-HAPTOGLOBIN-BINDING PROTEIN 1-RELATED"/>
    <property type="match status" value="1"/>
</dbReference>
<keyword evidence="5" id="KW-0732">Signal</keyword>
<evidence type="ECO:0000313" key="16">
    <source>
        <dbReference type="Proteomes" id="UP000283589"/>
    </source>
</evidence>
<evidence type="ECO:0000256" key="2">
    <source>
        <dbReference type="ARBA" id="ARBA00022448"/>
    </source>
</evidence>
<dbReference type="RefSeq" id="WP_118260203.1">
    <property type="nucleotide sequence ID" value="NZ_CALBWO010000040.1"/>
</dbReference>
<evidence type="ECO:0000256" key="6">
    <source>
        <dbReference type="ARBA" id="ARBA00023077"/>
    </source>
</evidence>
<evidence type="ECO:0000259" key="14">
    <source>
        <dbReference type="Pfam" id="PF16344"/>
    </source>
</evidence>
<keyword evidence="6 11" id="KW-0798">TonB box</keyword>
<dbReference type="NCBIfam" id="TIGR04057">
    <property type="entry name" value="SusC_RagA_signa"/>
    <property type="match status" value="1"/>
</dbReference>